<dbReference type="GO" id="GO:0008289">
    <property type="term" value="F:lipid binding"/>
    <property type="evidence" value="ECO:0007669"/>
    <property type="project" value="InterPro"/>
</dbReference>
<dbReference type="PRINTS" id="PR00360">
    <property type="entry name" value="C2DOMAIN"/>
</dbReference>
<evidence type="ECO:0000256" key="1">
    <source>
        <dbReference type="SAM" id="MobiDB-lite"/>
    </source>
</evidence>
<proteinExistence type="predicted"/>
<dbReference type="Proteomes" id="UP000006671">
    <property type="component" value="Unassembled WGS sequence"/>
</dbReference>
<dbReference type="PANTHER" id="PTHR10774:SF190">
    <property type="entry name" value="C2 CALCIUM_LIPID-BINDING ENDONUCLEASE_EXONUCLEASE_PHOSPHATASE-RELATED"/>
    <property type="match status" value="1"/>
</dbReference>
<accession>D2W375</accession>
<reference evidence="3 4" key="1">
    <citation type="journal article" date="2010" name="Cell">
        <title>The genome of Naegleria gruberi illuminates early eukaryotic versatility.</title>
        <authorList>
            <person name="Fritz-Laylin L.K."/>
            <person name="Prochnik S.E."/>
            <person name="Ginger M.L."/>
            <person name="Dacks J.B."/>
            <person name="Carpenter M.L."/>
            <person name="Field M.C."/>
            <person name="Kuo A."/>
            <person name="Paredez A."/>
            <person name="Chapman J."/>
            <person name="Pham J."/>
            <person name="Shu S."/>
            <person name="Neupane R."/>
            <person name="Cipriano M."/>
            <person name="Mancuso J."/>
            <person name="Tu H."/>
            <person name="Salamov A."/>
            <person name="Lindquist E."/>
            <person name="Shapiro H."/>
            <person name="Lucas S."/>
            <person name="Grigoriev I.V."/>
            <person name="Cande W.Z."/>
            <person name="Fulton C."/>
            <person name="Rokhsar D.S."/>
            <person name="Dawson S.C."/>
        </authorList>
    </citation>
    <scope>NUCLEOTIDE SEQUENCE [LARGE SCALE GENOMIC DNA]</scope>
    <source>
        <strain evidence="3 4">NEG-M</strain>
    </source>
</reference>
<dbReference type="InterPro" id="IPR045050">
    <property type="entry name" value="Synaptotagmin_plant"/>
</dbReference>
<dbReference type="GeneID" id="8862507"/>
<dbReference type="OMA" id="NCHDCHG"/>
<dbReference type="SUPFAM" id="SSF49562">
    <property type="entry name" value="C2 domain (Calcium/lipid-binding domain, CaLB)"/>
    <property type="match status" value="1"/>
</dbReference>
<dbReference type="Pfam" id="PF00168">
    <property type="entry name" value="C2"/>
    <property type="match status" value="1"/>
</dbReference>
<dbReference type="SMART" id="SM00239">
    <property type="entry name" value="C2"/>
    <property type="match status" value="1"/>
</dbReference>
<dbReference type="GO" id="GO:0005783">
    <property type="term" value="C:endoplasmic reticulum"/>
    <property type="evidence" value="ECO:0007669"/>
    <property type="project" value="TreeGrafter"/>
</dbReference>
<protein>
    <submittedName>
        <fullName evidence="3">C2 domain-containing protein</fullName>
    </submittedName>
</protein>
<dbReference type="STRING" id="5762.D2W375"/>
<gene>
    <name evidence="3" type="ORF">NAEGRDRAFT_82212</name>
</gene>
<dbReference type="KEGG" id="ngr:NAEGRDRAFT_82212"/>
<dbReference type="InParanoid" id="D2W375"/>
<dbReference type="InterPro" id="IPR000008">
    <property type="entry name" value="C2_dom"/>
</dbReference>
<feature type="domain" description="C2" evidence="2">
    <location>
        <begin position="1"/>
        <end position="103"/>
    </location>
</feature>
<dbReference type="RefSeq" id="XP_002669212.1">
    <property type="nucleotide sequence ID" value="XM_002669166.1"/>
</dbReference>
<dbReference type="OrthoDB" id="270970at2759"/>
<dbReference type="CDD" id="cd00030">
    <property type="entry name" value="C2"/>
    <property type="match status" value="1"/>
</dbReference>
<organism evidence="4">
    <name type="scientific">Naegleria gruberi</name>
    <name type="common">Amoeba</name>
    <dbReference type="NCBI Taxonomy" id="5762"/>
    <lineage>
        <taxon>Eukaryota</taxon>
        <taxon>Discoba</taxon>
        <taxon>Heterolobosea</taxon>
        <taxon>Tetramitia</taxon>
        <taxon>Eutetramitia</taxon>
        <taxon>Vahlkampfiidae</taxon>
        <taxon>Naegleria</taxon>
    </lineage>
</organism>
<evidence type="ECO:0000313" key="4">
    <source>
        <dbReference type="Proteomes" id="UP000006671"/>
    </source>
</evidence>
<dbReference type="eggNOG" id="KOG1012">
    <property type="taxonomic scope" value="Eukaryota"/>
</dbReference>
<dbReference type="PANTHER" id="PTHR10774">
    <property type="entry name" value="EXTENDED SYNAPTOTAGMIN-RELATED"/>
    <property type="match status" value="1"/>
</dbReference>
<evidence type="ECO:0000259" key="2">
    <source>
        <dbReference type="PROSITE" id="PS50004"/>
    </source>
</evidence>
<keyword evidence="4" id="KW-1185">Reference proteome</keyword>
<sequence>MPTLTVTVVAGQRLVAKDISGTSDPYVVVRVGSSSQKTSVKPATLNPTWAQTFTFSVSDPSREMVTFDVFDHDLIGKHDSMGSCSAPLSSLKRGVVEKLTLSLTGAKSGSLVVDLLAQDFGIQAMVPQQGYPQQPMQTGYPQQPMQGYPQQGYPQQPMQGYPQQGYPQQGYPQQGYPQQPMQGYPQQPMVQQGYPQQGYPQQPMQGYAPPMQTGYPQQPVVTGSTTTTTSYYQQPTTTMHAHVTPGYHTHKDMKKLKKMGKKMGKFGKFGKIGKIGKKFGKFGKKWF</sequence>
<evidence type="ECO:0000313" key="3">
    <source>
        <dbReference type="EMBL" id="EFC36468.1"/>
    </source>
</evidence>
<dbReference type="PROSITE" id="PS50004">
    <property type="entry name" value="C2"/>
    <property type="match status" value="1"/>
</dbReference>
<dbReference type="VEuPathDB" id="AmoebaDB:NAEGRDRAFT_82212"/>
<dbReference type="AlphaFoldDB" id="D2W375"/>
<dbReference type="EMBL" id="GG738930">
    <property type="protein sequence ID" value="EFC36468.1"/>
    <property type="molecule type" value="Genomic_DNA"/>
</dbReference>
<feature type="region of interest" description="Disordered" evidence="1">
    <location>
        <begin position="132"/>
        <end position="151"/>
    </location>
</feature>
<dbReference type="Gene3D" id="2.60.40.150">
    <property type="entry name" value="C2 domain"/>
    <property type="match status" value="1"/>
</dbReference>
<dbReference type="InterPro" id="IPR035892">
    <property type="entry name" value="C2_domain_sf"/>
</dbReference>
<name>D2W375_NAEGR</name>